<evidence type="ECO:0000313" key="4">
    <source>
        <dbReference type="Proteomes" id="UP001390339"/>
    </source>
</evidence>
<gene>
    <name evidence="3" type="ORF">PGQ11_001361</name>
</gene>
<organism evidence="3 4">
    <name type="scientific">Apiospora arundinis</name>
    <dbReference type="NCBI Taxonomy" id="335852"/>
    <lineage>
        <taxon>Eukaryota</taxon>
        <taxon>Fungi</taxon>
        <taxon>Dikarya</taxon>
        <taxon>Ascomycota</taxon>
        <taxon>Pezizomycotina</taxon>
        <taxon>Sordariomycetes</taxon>
        <taxon>Xylariomycetidae</taxon>
        <taxon>Amphisphaeriales</taxon>
        <taxon>Apiosporaceae</taxon>
        <taxon>Apiospora</taxon>
    </lineage>
</organism>
<proteinExistence type="predicted"/>
<sequence length="1077" mass="122006">MEAVAAFGLAINVFTFVEFAAKLLKGVKEVYSTGSLPELDRFQNDTVELQRFIKQLTDPTGLAAAGAVKDLDRLAKECAALATQMIDIIGKIYTSGHKSSWRNKALMPWKAWRKQGELDFIQSRINSHRSSILEQLAFIIQKNHDDNTEQIRNQLDSMQRDLITALDKSKTNTAQGHSDIIHILLDVKSKLESLVSVDSSAKRANKILDMLWFSDMLVREASVNDPASGSYSWILQTPEEIQDNGGITDDELTDDELAIAQESAKRKSTRGRFNLWLKSGQGIFYISGKPGSGKSTLMKFLSQHTHTRQQLETWAEASSRQLVLVSFFFWISGSELQRSVVGLYRAILWEILKQCPDLMPTVFPSRWEKIDHDENGRISHLPLSLAEVQQAFERLQKAMEAKHSLCLFIDGLDEYDGDHWKLGHDLTSWRSEHVKICVSARPYNSFQQTLPLDASRHFQLHELNRGDIQDYVRGELCNDERFCRLQDQDHSSAELIMQTLVKKAEGVFVWTVFAIKSLLGGITSQHSAHQLLSFLMNRIPDGLDALFLQLLERIPYSERKPAAVSLLTMSDPSLGQYCFNLVFHWYIEQIIPGLDHYSPHQDDTSRPNLQQSSQSQMDTAKARLNSRCAGFINWIGESYEFQITHRTLGDFLQYPDTRARLHALASDVDLDVLLGRACLNIIRDFSGRQRDLHTDWPQFWQTARVLFSIAGRSEGGSEVIDDMIISIFNLQRTAPNIGIRTGLPHAYSVNFFFEFGFNTTHTSTLGLNYSAVKYDVGLVLLLCEKIHQGDWNVIARTRQQLIRLIPEASKPGILLATAIPAINPKWRGRAEKGRADAFDFVEFLLKTGVSPNLKVSGREYYNLYSPRTGNIDRKITFYGYTVDFQYTERTEPGKKGIMSPSPSSWELFLQAASPLLLCEPNATSEVTFKMIELFLAHGANPEMWFIVSQTKVYGKRKLVELPAKLHCVSLQQLVEVRKPPNSDIIRRYLSKNKGRLIWPFTYLGSTRPNSSIHYLTNDELYGPLASLVVMNASCLANLHQEAAFICRNDIGHLSLLKESSGSSSGFIDEWELRFGDA</sequence>
<feature type="domain" description="Nephrocystin 3-like N-terminal" evidence="2">
    <location>
        <begin position="272"/>
        <end position="441"/>
    </location>
</feature>
<reference evidence="3 4" key="1">
    <citation type="journal article" date="2024" name="IMA Fungus">
        <title>Apiospora arundinis, a panoply of carbohydrate-active enzymes and secondary metabolites.</title>
        <authorList>
            <person name="Sorensen T."/>
            <person name="Petersen C."/>
            <person name="Muurmann A.T."/>
            <person name="Christiansen J.V."/>
            <person name="Brundto M.L."/>
            <person name="Overgaard C.K."/>
            <person name="Boysen A.T."/>
            <person name="Wollenberg R.D."/>
            <person name="Larsen T.O."/>
            <person name="Sorensen J.L."/>
            <person name="Nielsen K.L."/>
            <person name="Sondergaard T.E."/>
        </authorList>
    </citation>
    <scope>NUCLEOTIDE SEQUENCE [LARGE SCALE GENOMIC DNA]</scope>
    <source>
        <strain evidence="3 4">AAU 773</strain>
    </source>
</reference>
<keyword evidence="1" id="KW-0677">Repeat</keyword>
<keyword evidence="4" id="KW-1185">Reference proteome</keyword>
<dbReference type="PANTHER" id="PTHR10039">
    <property type="entry name" value="AMELOGENIN"/>
    <property type="match status" value="1"/>
</dbReference>
<accession>A0ABR2JNV5</accession>
<dbReference type="Proteomes" id="UP001390339">
    <property type="component" value="Unassembled WGS sequence"/>
</dbReference>
<dbReference type="PANTHER" id="PTHR10039:SF5">
    <property type="entry name" value="NACHT DOMAIN-CONTAINING PROTEIN"/>
    <property type="match status" value="1"/>
</dbReference>
<dbReference type="InterPro" id="IPR027417">
    <property type="entry name" value="P-loop_NTPase"/>
</dbReference>
<dbReference type="InterPro" id="IPR056884">
    <property type="entry name" value="NPHP3-like_N"/>
</dbReference>
<protein>
    <recommendedName>
        <fullName evidence="2">Nephrocystin 3-like N-terminal domain-containing protein</fullName>
    </recommendedName>
</protein>
<name>A0ABR2JNV5_9PEZI</name>
<comment type="caution">
    <text evidence="3">The sequence shown here is derived from an EMBL/GenBank/DDBJ whole genome shotgun (WGS) entry which is preliminary data.</text>
</comment>
<evidence type="ECO:0000256" key="1">
    <source>
        <dbReference type="ARBA" id="ARBA00022737"/>
    </source>
</evidence>
<evidence type="ECO:0000313" key="3">
    <source>
        <dbReference type="EMBL" id="KAK8880067.1"/>
    </source>
</evidence>
<dbReference type="Pfam" id="PF24883">
    <property type="entry name" value="NPHP3_N"/>
    <property type="match status" value="1"/>
</dbReference>
<evidence type="ECO:0000259" key="2">
    <source>
        <dbReference type="Pfam" id="PF24883"/>
    </source>
</evidence>
<dbReference type="SUPFAM" id="SSF52540">
    <property type="entry name" value="P-loop containing nucleoside triphosphate hydrolases"/>
    <property type="match status" value="1"/>
</dbReference>
<dbReference type="EMBL" id="JAPCWZ010000001">
    <property type="protein sequence ID" value="KAK8880067.1"/>
    <property type="molecule type" value="Genomic_DNA"/>
</dbReference>
<dbReference type="Gene3D" id="3.40.50.300">
    <property type="entry name" value="P-loop containing nucleotide triphosphate hydrolases"/>
    <property type="match status" value="1"/>
</dbReference>